<reference evidence="3" key="1">
    <citation type="submission" date="2020-05" db="EMBL/GenBank/DDBJ databases">
        <authorList>
            <person name="Chiriac C."/>
            <person name="Salcher M."/>
            <person name="Ghai R."/>
            <person name="Kavagutti S V."/>
        </authorList>
    </citation>
    <scope>NUCLEOTIDE SEQUENCE</scope>
</reference>
<dbReference type="EMBL" id="LR797152">
    <property type="protein sequence ID" value="CAB4190691.1"/>
    <property type="molecule type" value="Genomic_DNA"/>
</dbReference>
<evidence type="ECO:0000256" key="1">
    <source>
        <dbReference type="SAM" id="MobiDB-lite"/>
    </source>
</evidence>
<dbReference type="EMBL" id="LR796439">
    <property type="protein sequence ID" value="CAB4144926.1"/>
    <property type="molecule type" value="Genomic_DNA"/>
</dbReference>
<dbReference type="EMBL" id="LR796996">
    <property type="protein sequence ID" value="CAB4180492.1"/>
    <property type="molecule type" value="Genomic_DNA"/>
</dbReference>
<protein>
    <submittedName>
        <fullName evidence="3">Uncharacterized protein</fullName>
    </submittedName>
</protein>
<name>A0A6J5QAC6_9CAUD</name>
<gene>
    <name evidence="3" type="ORF">UFOVP1045_37</name>
    <name evidence="4" type="ORF">UFOVP1194_91</name>
    <name evidence="5" type="ORF">UFOVP1641_87</name>
    <name evidence="2" type="ORF">UFOVP466_90</name>
</gene>
<dbReference type="EMBL" id="LR797505">
    <property type="protein sequence ID" value="CAB4221850.1"/>
    <property type="molecule type" value="Genomic_DNA"/>
</dbReference>
<accession>A0A6J5QAC6</accession>
<evidence type="ECO:0000313" key="5">
    <source>
        <dbReference type="EMBL" id="CAB4221850.1"/>
    </source>
</evidence>
<organism evidence="3">
    <name type="scientific">uncultured Caudovirales phage</name>
    <dbReference type="NCBI Taxonomy" id="2100421"/>
    <lineage>
        <taxon>Viruses</taxon>
        <taxon>Duplodnaviria</taxon>
        <taxon>Heunggongvirae</taxon>
        <taxon>Uroviricota</taxon>
        <taxon>Caudoviricetes</taxon>
        <taxon>Peduoviridae</taxon>
        <taxon>Maltschvirus</taxon>
        <taxon>Maltschvirus maltsch</taxon>
    </lineage>
</organism>
<evidence type="ECO:0000313" key="2">
    <source>
        <dbReference type="EMBL" id="CAB4144926.1"/>
    </source>
</evidence>
<feature type="region of interest" description="Disordered" evidence="1">
    <location>
        <begin position="358"/>
        <end position="380"/>
    </location>
</feature>
<proteinExistence type="predicted"/>
<sequence>MKTKAMKSIRTQMLETVVSESLAADAVDREAGVIRGVKILGRVSKNGRVYSDKAMDDGVRIYEGLKVNVDHPDKSRPKAERGFLEGFGELRGVTRKDDGVYGDLHFLKSHPAASPVCESAERFPKQFGLSHNAEGETVRRDGQTVVESLTSAVSVDIVGRPATNEGIFESVDADKGATVVKTSIRKLVESGKCLIYKAKHLVEMEGGDAALMDTPYDMPMSDGGTEVEANPDEAIASAFEQAVAAVVKDESLDVAAKLARIEEILTAHETLKSGAAAPAETPAADVPVAESVVLESIKGLRSLIESQSSKNAELAARLTLMESRREAKPERVRALVEAKDDAHRMLLLESWPLIAGPAKPATSRPLMESAGASKPAGDAKGFMQRIKSSGHI</sequence>
<evidence type="ECO:0000313" key="3">
    <source>
        <dbReference type="EMBL" id="CAB4180492.1"/>
    </source>
</evidence>
<evidence type="ECO:0000313" key="4">
    <source>
        <dbReference type="EMBL" id="CAB4190691.1"/>
    </source>
</evidence>